<dbReference type="SUPFAM" id="SSF47203">
    <property type="entry name" value="Acyl-CoA dehydrogenase C-terminal domain-like"/>
    <property type="match status" value="1"/>
</dbReference>
<dbReference type="InterPro" id="IPR036250">
    <property type="entry name" value="AcylCo_DH-like_C"/>
</dbReference>
<feature type="domain" description="Acyl-CoA oxidase/dehydrogenase middle" evidence="8">
    <location>
        <begin position="160"/>
        <end position="256"/>
    </location>
</feature>
<evidence type="ECO:0000256" key="1">
    <source>
        <dbReference type="ARBA" id="ARBA00001974"/>
    </source>
</evidence>
<evidence type="ECO:0000259" key="7">
    <source>
        <dbReference type="Pfam" id="PF00441"/>
    </source>
</evidence>
<dbReference type="RefSeq" id="XP_016633414.1">
    <property type="nucleotide sequence ID" value="XM_016775371.1"/>
</dbReference>
<proteinExistence type="inferred from homology"/>
<dbReference type="InterPro" id="IPR006091">
    <property type="entry name" value="Acyl-CoA_Oxase/DH_mid-dom"/>
</dbReference>
<name>A0A0D2IQN3_9EURO</name>
<dbReference type="InterPro" id="IPR013786">
    <property type="entry name" value="AcylCoA_DH/ox_N"/>
</dbReference>
<dbReference type="VEuPathDB" id="FungiDB:Z520_04867"/>
<dbReference type="GeneID" id="27710613"/>
<evidence type="ECO:0000256" key="5">
    <source>
        <dbReference type="ARBA" id="ARBA00023002"/>
    </source>
</evidence>
<dbReference type="EMBL" id="KN848069">
    <property type="protein sequence ID" value="KIX99291.1"/>
    <property type="molecule type" value="Genomic_DNA"/>
</dbReference>
<evidence type="ECO:0000313" key="10">
    <source>
        <dbReference type="EMBL" id="KIX99291.1"/>
    </source>
</evidence>
<dbReference type="Pfam" id="PF02770">
    <property type="entry name" value="Acyl-CoA_dh_M"/>
    <property type="match status" value="1"/>
</dbReference>
<dbReference type="Gene3D" id="1.20.140.10">
    <property type="entry name" value="Butyryl-CoA Dehydrogenase, subunit A, domain 3"/>
    <property type="match status" value="1"/>
</dbReference>
<evidence type="ECO:0000313" key="11">
    <source>
        <dbReference type="Proteomes" id="UP000053411"/>
    </source>
</evidence>
<dbReference type="PANTHER" id="PTHR48083">
    <property type="entry name" value="MEDIUM-CHAIN SPECIFIC ACYL-COA DEHYDROGENASE, MITOCHONDRIAL-RELATED"/>
    <property type="match status" value="1"/>
</dbReference>
<dbReference type="GO" id="GO:0003995">
    <property type="term" value="F:acyl-CoA dehydrogenase activity"/>
    <property type="evidence" value="ECO:0007669"/>
    <property type="project" value="TreeGrafter"/>
</dbReference>
<dbReference type="Proteomes" id="UP000053411">
    <property type="component" value="Unassembled WGS sequence"/>
</dbReference>
<evidence type="ECO:0000259" key="9">
    <source>
        <dbReference type="Pfam" id="PF02771"/>
    </source>
</evidence>
<dbReference type="OrthoDB" id="10254877at2759"/>
<dbReference type="InterPro" id="IPR037069">
    <property type="entry name" value="AcylCoA_DH/ox_N_sf"/>
</dbReference>
<keyword evidence="3 6" id="KW-0285">Flavoprotein</keyword>
<feature type="domain" description="Acyl-CoA dehydrogenase/oxidase C-terminal" evidence="7">
    <location>
        <begin position="268"/>
        <end position="425"/>
    </location>
</feature>
<organism evidence="10 11">
    <name type="scientific">Fonsecaea multimorphosa CBS 102226</name>
    <dbReference type="NCBI Taxonomy" id="1442371"/>
    <lineage>
        <taxon>Eukaryota</taxon>
        <taxon>Fungi</taxon>
        <taxon>Dikarya</taxon>
        <taxon>Ascomycota</taxon>
        <taxon>Pezizomycotina</taxon>
        <taxon>Eurotiomycetes</taxon>
        <taxon>Chaetothyriomycetidae</taxon>
        <taxon>Chaetothyriales</taxon>
        <taxon>Herpotrichiellaceae</taxon>
        <taxon>Fonsecaea</taxon>
    </lineage>
</organism>
<keyword evidence="4 6" id="KW-0274">FAD</keyword>
<evidence type="ECO:0000259" key="8">
    <source>
        <dbReference type="Pfam" id="PF02770"/>
    </source>
</evidence>
<keyword evidence="11" id="KW-1185">Reference proteome</keyword>
<dbReference type="AlphaFoldDB" id="A0A0D2IQN3"/>
<evidence type="ECO:0000256" key="6">
    <source>
        <dbReference type="RuleBase" id="RU362125"/>
    </source>
</evidence>
<dbReference type="GO" id="GO:0050660">
    <property type="term" value="F:flavin adenine dinucleotide binding"/>
    <property type="evidence" value="ECO:0007669"/>
    <property type="project" value="InterPro"/>
</dbReference>
<dbReference type="InterPro" id="IPR046373">
    <property type="entry name" value="Acyl-CoA_Oxase/DH_mid-dom_sf"/>
</dbReference>
<dbReference type="Gene3D" id="2.40.110.10">
    <property type="entry name" value="Butyryl-CoA Dehydrogenase, subunit A, domain 2"/>
    <property type="match status" value="1"/>
</dbReference>
<dbReference type="STRING" id="1442371.A0A0D2IQN3"/>
<dbReference type="PANTHER" id="PTHR48083:SF15">
    <property type="entry name" value="ACYL-COA DEHYDROGENASE APDG"/>
    <property type="match status" value="1"/>
</dbReference>
<reference evidence="10 11" key="1">
    <citation type="submission" date="2015-01" db="EMBL/GenBank/DDBJ databases">
        <title>The Genome Sequence of Fonsecaea multimorphosa CBS 102226.</title>
        <authorList>
            <consortium name="The Broad Institute Genomics Platform"/>
            <person name="Cuomo C."/>
            <person name="de Hoog S."/>
            <person name="Gorbushina A."/>
            <person name="Stielow B."/>
            <person name="Teixiera M."/>
            <person name="Abouelleil A."/>
            <person name="Chapman S.B."/>
            <person name="Priest M."/>
            <person name="Young S.K."/>
            <person name="Wortman J."/>
            <person name="Nusbaum C."/>
            <person name="Birren B."/>
        </authorList>
    </citation>
    <scope>NUCLEOTIDE SEQUENCE [LARGE SCALE GENOMIC DNA]</scope>
    <source>
        <strain evidence="10 11">CBS 102226</strain>
    </source>
</reference>
<evidence type="ECO:0000256" key="3">
    <source>
        <dbReference type="ARBA" id="ARBA00022630"/>
    </source>
</evidence>
<accession>A0A0D2IQN3</accession>
<dbReference type="Pfam" id="PF02771">
    <property type="entry name" value="Acyl-CoA_dh_N"/>
    <property type="match status" value="1"/>
</dbReference>
<protein>
    <recommendedName>
        <fullName evidence="12">Acyl-CoA dehydrogenase apdG</fullName>
    </recommendedName>
</protein>
<evidence type="ECO:0000256" key="4">
    <source>
        <dbReference type="ARBA" id="ARBA00022827"/>
    </source>
</evidence>
<dbReference type="InterPro" id="IPR009100">
    <property type="entry name" value="AcylCoA_DH/oxidase_NM_dom_sf"/>
</dbReference>
<dbReference type="Pfam" id="PF00441">
    <property type="entry name" value="Acyl-CoA_dh_1"/>
    <property type="match status" value="1"/>
</dbReference>
<dbReference type="InterPro" id="IPR009075">
    <property type="entry name" value="AcylCo_DH/oxidase_C"/>
</dbReference>
<dbReference type="GO" id="GO:0005737">
    <property type="term" value="C:cytoplasm"/>
    <property type="evidence" value="ECO:0007669"/>
    <property type="project" value="TreeGrafter"/>
</dbReference>
<dbReference type="InterPro" id="IPR050741">
    <property type="entry name" value="Acyl-CoA_dehydrogenase"/>
</dbReference>
<dbReference type="Gene3D" id="1.10.540.10">
    <property type="entry name" value="Acyl-CoA dehydrogenase/oxidase, N-terminal domain"/>
    <property type="match status" value="1"/>
</dbReference>
<comment type="cofactor">
    <cofactor evidence="1 6">
        <name>FAD</name>
        <dbReference type="ChEBI" id="CHEBI:57692"/>
    </cofactor>
</comment>
<sequence length="444" mass="48545">MTLPVEVPVPFSEPPWLLGLPSPYYNESHRRWQKSCRAFIREHLHSHALEWEDAGDVPAHVFETFSKNNMLIPSLPAPLPVEYLKSQGIHELLGGLKVEDFDYVHFAIYVNEMRAAGVGGPPSSLMTGIAYGTPPLIKYGSKALQDRFLPQLLRGEKRICIAITEPGVGSDVANIATTAKKTDDGKFYIVNGTKKWITNGIWSHYSTMAVRTGGPGPGGLSLLVVPLLGQEGVTMRRIKTTGYNASGTTYIELDDVKVPVENLIGQEGKGMKMITTNFNHERLAITIGVTRTARVALSSAFAYVLRREAFGQTLMGQAVVRNRLSRCGADLEALSAWVEQFVYQMANMKKEAADVELGGLLSMAKAKAGLVLDECSRCAVLLFGGNGFTKTGQGELVEKIYREIPAARIPGGSEDVMFDLAVRQLVKIYEAKTKALKASSRANL</sequence>
<dbReference type="GO" id="GO:0033539">
    <property type="term" value="P:fatty acid beta-oxidation using acyl-CoA dehydrogenase"/>
    <property type="evidence" value="ECO:0007669"/>
    <property type="project" value="TreeGrafter"/>
</dbReference>
<comment type="similarity">
    <text evidence="2 6">Belongs to the acyl-CoA dehydrogenase family.</text>
</comment>
<gene>
    <name evidence="10" type="ORF">Z520_04867</name>
</gene>
<evidence type="ECO:0000256" key="2">
    <source>
        <dbReference type="ARBA" id="ARBA00009347"/>
    </source>
</evidence>
<dbReference type="SUPFAM" id="SSF56645">
    <property type="entry name" value="Acyl-CoA dehydrogenase NM domain-like"/>
    <property type="match status" value="1"/>
</dbReference>
<keyword evidence="5 6" id="KW-0560">Oxidoreductase</keyword>
<feature type="domain" description="Acyl-CoA dehydrogenase/oxidase N-terminal" evidence="9">
    <location>
        <begin position="27"/>
        <end position="156"/>
    </location>
</feature>
<evidence type="ECO:0008006" key="12">
    <source>
        <dbReference type="Google" id="ProtNLM"/>
    </source>
</evidence>